<evidence type="ECO:0000256" key="1">
    <source>
        <dbReference type="SAM" id="MobiDB-lite"/>
    </source>
</evidence>
<reference evidence="3" key="1">
    <citation type="submission" date="2016-10" db="EMBL/GenBank/DDBJ databases">
        <authorList>
            <person name="Varghese N."/>
            <person name="Submissions S."/>
        </authorList>
    </citation>
    <scope>NUCLEOTIDE SEQUENCE [LARGE SCALE GENOMIC DNA]</scope>
    <source>
        <strain evidence="3">CGMCC 1.7655</strain>
    </source>
</reference>
<dbReference type="Proteomes" id="UP000199555">
    <property type="component" value="Unassembled WGS sequence"/>
</dbReference>
<dbReference type="STRING" id="525640.SAMN04487971_10429"/>
<dbReference type="EMBL" id="FNGE01000004">
    <property type="protein sequence ID" value="SDK90128.1"/>
    <property type="molecule type" value="Genomic_DNA"/>
</dbReference>
<dbReference type="AlphaFoldDB" id="A0A1G9FNX9"/>
<proteinExistence type="predicted"/>
<protein>
    <submittedName>
        <fullName evidence="2">Uncharacterized protein</fullName>
    </submittedName>
</protein>
<name>A0A1G9FNX9_9RHOB</name>
<dbReference type="RefSeq" id="WP_090753753.1">
    <property type="nucleotide sequence ID" value="NZ_FNGE01000004.1"/>
</dbReference>
<evidence type="ECO:0000313" key="2">
    <source>
        <dbReference type="EMBL" id="SDK90128.1"/>
    </source>
</evidence>
<dbReference type="InterPro" id="IPR036629">
    <property type="entry name" value="YjbJ_sf"/>
</dbReference>
<keyword evidence="3" id="KW-1185">Reference proteome</keyword>
<feature type="compositionally biased region" description="Acidic residues" evidence="1">
    <location>
        <begin position="103"/>
        <end position="116"/>
    </location>
</feature>
<dbReference type="OrthoDB" id="7651547at2"/>
<organism evidence="2 3">
    <name type="scientific">Paracoccus chinensis</name>
    <dbReference type="NCBI Taxonomy" id="525640"/>
    <lineage>
        <taxon>Bacteria</taxon>
        <taxon>Pseudomonadati</taxon>
        <taxon>Pseudomonadota</taxon>
        <taxon>Alphaproteobacteria</taxon>
        <taxon>Rhodobacterales</taxon>
        <taxon>Paracoccaceae</taxon>
        <taxon>Paracoccus</taxon>
    </lineage>
</organism>
<accession>A0A1G9FNX9</accession>
<sequence>MKWTHVQANWPAFYEAILEKWEDADESTLDEIDGDQRAFVRYIAEITEQDVEEARDEIKQWLAGEIPSDIVMDPLHDNHSIRLSGKYVAEGEDEYADDARFGDDDDYPDDGDDEGR</sequence>
<dbReference type="Gene3D" id="1.10.1470.10">
    <property type="entry name" value="YjbJ"/>
    <property type="match status" value="1"/>
</dbReference>
<evidence type="ECO:0000313" key="3">
    <source>
        <dbReference type="Proteomes" id="UP000199555"/>
    </source>
</evidence>
<feature type="region of interest" description="Disordered" evidence="1">
    <location>
        <begin position="93"/>
        <end position="116"/>
    </location>
</feature>
<gene>
    <name evidence="2" type="ORF">SAMN04487971_10429</name>
</gene>